<dbReference type="InterPro" id="IPR014756">
    <property type="entry name" value="Ig_E-set"/>
</dbReference>
<sequence length="594" mass="62876">MNYTSGVDEIRDLSVTGPDGNDVTVDILKPGDISEQITVEIEDAGSGIYVVEWAIISADSHPTSGEWFFTAGEQPPDPSSLQSAYESNEGSGDQQAVERSQILPKSFLYLAVILLIGCPVVVLTSVLPVVTQFGLSSMTIRSSVTQLLLAGSGLAVVASGGLFADSVTNSDSLGAITDAATSQTGGILLVQMVIAVCLIFVLLVAMGRNHANQPLLVLCSLGGVGIALGLGATSHSAGQIDWAVGAGFTLIHLTGGAIWIGGLISLAVVLPELLGELEPSTQRDIAWGVLQRFSMLAFISVTTIVATGLGLTAWLVPTPTAVFETVHGTVLLLKLVLGLAAVGVGGCSRYLLIRRLEPTREGFFGTVGSWLEKSISGDDSRFDTTVDAILRLVRIEIGIVILVLLLSGTLTAAVPTSTAVSESQFEQRAETLDIDTDGLDATVTILPVAIEKSTISRFKIRDQTPMVMNVQLSRNGVPVILSDEEGLIASHERTGTTINPTFEETDVASEYETTLLLPKDGTWEVRLNVWTGNSYLDNSFTITVVAEENQGNKDSGLFTRALWIGASTLLIAGIAVSVQGVRSFEPVYSRNERE</sequence>
<organism evidence="13 14">
    <name type="scientific">Halovenus aranensis</name>
    <dbReference type="NCBI Taxonomy" id="890420"/>
    <lineage>
        <taxon>Archaea</taxon>
        <taxon>Methanobacteriati</taxon>
        <taxon>Methanobacteriota</taxon>
        <taxon>Stenosarchaea group</taxon>
        <taxon>Halobacteria</taxon>
        <taxon>Halobacteriales</taxon>
        <taxon>Haloarculaceae</taxon>
        <taxon>Halovenus</taxon>
    </lineage>
</organism>
<feature type="transmembrane region" description="Helical" evidence="10">
    <location>
        <begin position="250"/>
        <end position="274"/>
    </location>
</feature>
<dbReference type="Proteomes" id="UP000198856">
    <property type="component" value="Unassembled WGS sequence"/>
</dbReference>
<feature type="transmembrane region" description="Helical" evidence="10">
    <location>
        <begin position="561"/>
        <end position="581"/>
    </location>
</feature>
<evidence type="ECO:0000256" key="3">
    <source>
        <dbReference type="ARBA" id="ARBA00022692"/>
    </source>
</evidence>
<feature type="region of interest" description="Disordered" evidence="9">
    <location>
        <begin position="69"/>
        <end position="90"/>
    </location>
</feature>
<dbReference type="InterPro" id="IPR032694">
    <property type="entry name" value="CopC/D"/>
</dbReference>
<reference evidence="13 14" key="1">
    <citation type="submission" date="2016-10" db="EMBL/GenBank/DDBJ databases">
        <authorList>
            <person name="de Groot N.N."/>
        </authorList>
    </citation>
    <scope>NUCLEOTIDE SEQUENCE [LARGE SCALE GENOMIC DNA]</scope>
    <source>
        <strain evidence="13 14">IBRC-M10015</strain>
    </source>
</reference>
<comment type="subcellular location">
    <subcellularLocation>
        <location evidence="1">Cell membrane</location>
        <topology evidence="1">Multi-pass membrane protein</topology>
    </subcellularLocation>
</comment>
<evidence type="ECO:0000256" key="2">
    <source>
        <dbReference type="ARBA" id="ARBA00022475"/>
    </source>
</evidence>
<feature type="transmembrane region" description="Helical" evidence="10">
    <location>
        <begin position="215"/>
        <end position="238"/>
    </location>
</feature>
<evidence type="ECO:0000256" key="10">
    <source>
        <dbReference type="SAM" id="Phobius"/>
    </source>
</evidence>
<proteinExistence type="predicted"/>
<keyword evidence="3 10" id="KW-0812">Transmembrane</keyword>
<keyword evidence="5" id="KW-0732">Signal</keyword>
<protein>
    <submittedName>
        <fullName evidence="13">Copper transport protein</fullName>
    </submittedName>
</protein>
<keyword evidence="4" id="KW-0479">Metal-binding</keyword>
<dbReference type="GO" id="GO:0042597">
    <property type="term" value="C:periplasmic space"/>
    <property type="evidence" value="ECO:0007669"/>
    <property type="project" value="InterPro"/>
</dbReference>
<feature type="transmembrane region" description="Helical" evidence="10">
    <location>
        <begin position="328"/>
        <end position="352"/>
    </location>
</feature>
<keyword evidence="2" id="KW-1003">Cell membrane</keyword>
<feature type="transmembrane region" description="Helical" evidence="10">
    <location>
        <begin position="295"/>
        <end position="316"/>
    </location>
</feature>
<feature type="domain" description="Copper resistance protein D" evidence="12">
    <location>
        <begin position="289"/>
        <end position="410"/>
    </location>
</feature>
<feature type="transmembrane region" description="Helical" evidence="10">
    <location>
        <begin position="147"/>
        <end position="164"/>
    </location>
</feature>
<keyword evidence="6 10" id="KW-1133">Transmembrane helix</keyword>
<name>A0A1G8ZG87_9EURY</name>
<dbReference type="InterPro" id="IPR014755">
    <property type="entry name" value="Cu-Rt/internalin_Ig-like"/>
</dbReference>
<feature type="transmembrane region" description="Helical" evidence="10">
    <location>
        <begin position="184"/>
        <end position="203"/>
    </location>
</feature>
<evidence type="ECO:0000259" key="12">
    <source>
        <dbReference type="Pfam" id="PF05425"/>
    </source>
</evidence>
<dbReference type="AlphaFoldDB" id="A0A1G8ZG87"/>
<dbReference type="PANTHER" id="PTHR34820:SF4">
    <property type="entry name" value="INNER MEMBRANE PROTEIN YEBZ"/>
    <property type="match status" value="1"/>
</dbReference>
<evidence type="ECO:0000256" key="9">
    <source>
        <dbReference type="SAM" id="MobiDB-lite"/>
    </source>
</evidence>
<evidence type="ECO:0000259" key="11">
    <source>
        <dbReference type="Pfam" id="PF04234"/>
    </source>
</evidence>
<keyword evidence="7" id="KW-0186">Copper</keyword>
<evidence type="ECO:0000256" key="8">
    <source>
        <dbReference type="ARBA" id="ARBA00023136"/>
    </source>
</evidence>
<feature type="domain" description="CopC" evidence="11">
    <location>
        <begin position="2"/>
        <end position="70"/>
    </location>
</feature>
<dbReference type="Gene3D" id="2.60.40.1220">
    <property type="match status" value="1"/>
</dbReference>
<dbReference type="Pfam" id="PF04234">
    <property type="entry name" value="CopC"/>
    <property type="match status" value="1"/>
</dbReference>
<dbReference type="PANTHER" id="PTHR34820">
    <property type="entry name" value="INNER MEMBRANE PROTEIN YEBZ"/>
    <property type="match status" value="1"/>
</dbReference>
<dbReference type="GO" id="GO:0005507">
    <property type="term" value="F:copper ion binding"/>
    <property type="evidence" value="ECO:0007669"/>
    <property type="project" value="InterPro"/>
</dbReference>
<keyword evidence="8 10" id="KW-0472">Membrane</keyword>
<evidence type="ECO:0000256" key="1">
    <source>
        <dbReference type="ARBA" id="ARBA00004651"/>
    </source>
</evidence>
<dbReference type="SUPFAM" id="SSF81296">
    <property type="entry name" value="E set domains"/>
    <property type="match status" value="1"/>
</dbReference>
<dbReference type="InterPro" id="IPR008457">
    <property type="entry name" value="Cu-R_CopD_dom"/>
</dbReference>
<dbReference type="InterPro" id="IPR007348">
    <property type="entry name" value="CopC_dom"/>
</dbReference>
<feature type="compositionally biased region" description="Polar residues" evidence="9">
    <location>
        <begin position="79"/>
        <end position="90"/>
    </location>
</feature>
<dbReference type="EMBL" id="FNFC01000022">
    <property type="protein sequence ID" value="SDK13425.1"/>
    <property type="molecule type" value="Genomic_DNA"/>
</dbReference>
<evidence type="ECO:0000313" key="14">
    <source>
        <dbReference type="Proteomes" id="UP000198856"/>
    </source>
</evidence>
<dbReference type="GO" id="GO:0005886">
    <property type="term" value="C:plasma membrane"/>
    <property type="evidence" value="ECO:0007669"/>
    <property type="project" value="UniProtKB-SubCell"/>
</dbReference>
<evidence type="ECO:0000256" key="5">
    <source>
        <dbReference type="ARBA" id="ARBA00022729"/>
    </source>
</evidence>
<evidence type="ECO:0000313" key="13">
    <source>
        <dbReference type="EMBL" id="SDK13425.1"/>
    </source>
</evidence>
<evidence type="ECO:0000256" key="4">
    <source>
        <dbReference type="ARBA" id="ARBA00022723"/>
    </source>
</evidence>
<dbReference type="GO" id="GO:0046688">
    <property type="term" value="P:response to copper ion"/>
    <property type="evidence" value="ECO:0007669"/>
    <property type="project" value="InterPro"/>
</dbReference>
<dbReference type="Pfam" id="PF05425">
    <property type="entry name" value="CopD"/>
    <property type="match status" value="1"/>
</dbReference>
<dbReference type="STRING" id="890420.SAMN05216226_12210"/>
<evidence type="ECO:0000256" key="6">
    <source>
        <dbReference type="ARBA" id="ARBA00022989"/>
    </source>
</evidence>
<evidence type="ECO:0000256" key="7">
    <source>
        <dbReference type="ARBA" id="ARBA00023008"/>
    </source>
</evidence>
<gene>
    <name evidence="13" type="ORF">SAMN05216226_12210</name>
</gene>
<feature type="transmembrane region" description="Helical" evidence="10">
    <location>
        <begin position="107"/>
        <end position="135"/>
    </location>
</feature>
<keyword evidence="14" id="KW-1185">Reference proteome</keyword>
<dbReference type="GO" id="GO:0006825">
    <property type="term" value="P:copper ion transport"/>
    <property type="evidence" value="ECO:0007669"/>
    <property type="project" value="InterPro"/>
</dbReference>
<accession>A0A1G8ZG87</accession>